<dbReference type="UniPathway" id="UPA00973"/>
<evidence type="ECO:0000313" key="12">
    <source>
        <dbReference type="Proteomes" id="UP000307706"/>
    </source>
</evidence>
<keyword evidence="4 7" id="KW-0677">Repeat</keyword>
<keyword evidence="3 7" id="KW-0808">Transferase</keyword>
<evidence type="ECO:0000256" key="6">
    <source>
        <dbReference type="ARBA" id="ARBA00023315"/>
    </source>
</evidence>
<dbReference type="RefSeq" id="WP_138594291.1">
    <property type="nucleotide sequence ID" value="NZ_PNCK01000005.1"/>
</dbReference>
<evidence type="ECO:0000256" key="7">
    <source>
        <dbReference type="HAMAP-Rule" id="MF_00523"/>
    </source>
</evidence>
<reference evidence="10" key="3">
    <citation type="submission" date="2019-09" db="EMBL/GenBank/DDBJ databases">
        <title>Co-occurence of chitin degradation, pigmentation and bioactivity in marine Pseudoalteromonas.</title>
        <authorList>
            <person name="Sonnenschein E.C."/>
            <person name="Bech P.K."/>
        </authorList>
    </citation>
    <scope>NUCLEOTIDE SEQUENCE</scope>
    <source>
        <strain evidence="10">S2231</strain>
    </source>
</reference>
<evidence type="ECO:0000313" key="11">
    <source>
        <dbReference type="Proteomes" id="UP000305730"/>
    </source>
</evidence>
<dbReference type="PANTHER" id="PTHR43378">
    <property type="entry name" value="UDP-3-O-ACYLGLUCOSAMINE N-ACYLTRANSFERASE"/>
    <property type="match status" value="1"/>
</dbReference>
<name>A0A5S3XS16_9GAMM</name>
<dbReference type="NCBIfam" id="TIGR01853">
    <property type="entry name" value="lipid_A_lpxD"/>
    <property type="match status" value="1"/>
</dbReference>
<dbReference type="InterPro" id="IPR020573">
    <property type="entry name" value="UDP_GlcNAc_AcTrfase_non-rep"/>
</dbReference>
<comment type="similarity">
    <text evidence="7">Belongs to the transferase hexapeptide repeat family. LpxD subfamily.</text>
</comment>
<dbReference type="CDD" id="cd03352">
    <property type="entry name" value="LbH_LpxD"/>
    <property type="match status" value="1"/>
</dbReference>
<comment type="pathway">
    <text evidence="7">Bacterial outer membrane biogenesis; LPS lipid A biosynthesis.</text>
</comment>
<sequence>MTKQYTLGQLAAHIDASVVGDSDYVIDRIATLSKAGPTEIAFLANKKYRNQLEQTRAGAVIVSQEDAAHFSGNKIVVKNAYIAYAHLAQMMDTTPVSASNVHSSAVIHGSVQLSDSVSIGANAVIEAGAILGEHVQIGPGCFVGRNTKIGQNTKLWANVMVYHDVVIGDNCLFQSGAVIGSDGFGYANEAGKWIKIPQVGSVNIGNGVEVGANTVIDRGALDDTIIHDNVILDNLIQIAHNVDIGEGTAIAAATVIAGSSTIGKHCQIAGLVGINGHIDICDGVIITGMTMVTKAITESGVYSSGIPHSANKEWRRNIAHFRNLSEFKQRLKSLETLTEQLQNIDD</sequence>
<dbReference type="AlphaFoldDB" id="A0A5S3XS16"/>
<evidence type="ECO:0000256" key="5">
    <source>
        <dbReference type="ARBA" id="ARBA00023098"/>
    </source>
</evidence>
<evidence type="ECO:0000259" key="8">
    <source>
        <dbReference type="Pfam" id="PF04613"/>
    </source>
</evidence>
<proteinExistence type="inferred from homology"/>
<dbReference type="Gene3D" id="2.160.10.10">
    <property type="entry name" value="Hexapeptide repeat proteins"/>
    <property type="match status" value="1"/>
</dbReference>
<dbReference type="Proteomes" id="UP000305730">
    <property type="component" value="Unassembled WGS sequence"/>
</dbReference>
<dbReference type="OrthoDB" id="9784739at2"/>
<evidence type="ECO:0000256" key="3">
    <source>
        <dbReference type="ARBA" id="ARBA00022679"/>
    </source>
</evidence>
<dbReference type="InterPro" id="IPR007691">
    <property type="entry name" value="LpxD"/>
</dbReference>
<dbReference type="InterPro" id="IPR011004">
    <property type="entry name" value="Trimer_LpxA-like_sf"/>
</dbReference>
<dbReference type="EMBL" id="PNCL01000028">
    <property type="protein sequence ID" value="TMP60211.1"/>
    <property type="molecule type" value="Genomic_DNA"/>
</dbReference>
<dbReference type="EC" id="2.3.1.191" evidence="7"/>
<organism evidence="10 12">
    <name type="scientific">Pseudoalteromonas citrea</name>
    <dbReference type="NCBI Taxonomy" id="43655"/>
    <lineage>
        <taxon>Bacteria</taxon>
        <taxon>Pseudomonadati</taxon>
        <taxon>Pseudomonadota</taxon>
        <taxon>Gammaproteobacteria</taxon>
        <taxon>Alteromonadales</taxon>
        <taxon>Pseudoalteromonadaceae</taxon>
        <taxon>Pseudoalteromonas</taxon>
    </lineage>
</organism>
<dbReference type="NCBIfam" id="NF002060">
    <property type="entry name" value="PRK00892.1"/>
    <property type="match status" value="1"/>
</dbReference>
<dbReference type="InterPro" id="IPR001451">
    <property type="entry name" value="Hexapep"/>
</dbReference>
<dbReference type="GO" id="GO:0016410">
    <property type="term" value="F:N-acyltransferase activity"/>
    <property type="evidence" value="ECO:0007669"/>
    <property type="project" value="InterPro"/>
</dbReference>
<comment type="function">
    <text evidence="7">Catalyzes the N-acylation of UDP-3-O-acylglucosamine using 3-hydroxyacyl-ACP as the acyl donor. Is involved in the biosynthesis of lipid A, a phosphorylated glycolipid that anchors the lipopolysaccharide to the outer membrane of the cell.</text>
</comment>
<dbReference type="Pfam" id="PF00132">
    <property type="entry name" value="Hexapep"/>
    <property type="match status" value="2"/>
</dbReference>
<dbReference type="GO" id="GO:0009245">
    <property type="term" value="P:lipid A biosynthetic process"/>
    <property type="evidence" value="ECO:0007669"/>
    <property type="project" value="UniProtKB-UniRule"/>
</dbReference>
<keyword evidence="6 7" id="KW-0012">Acyltransferase</keyword>
<dbReference type="Proteomes" id="UP000307706">
    <property type="component" value="Unassembled WGS sequence"/>
</dbReference>
<comment type="subunit">
    <text evidence="7">Homotrimer.</text>
</comment>
<dbReference type="GO" id="GO:0016020">
    <property type="term" value="C:membrane"/>
    <property type="evidence" value="ECO:0007669"/>
    <property type="project" value="GOC"/>
</dbReference>
<keyword evidence="1 7" id="KW-0444">Lipid biosynthesis</keyword>
<evidence type="ECO:0000256" key="4">
    <source>
        <dbReference type="ARBA" id="ARBA00022737"/>
    </source>
</evidence>
<keyword evidence="11" id="KW-1185">Reference proteome</keyword>
<comment type="catalytic activity">
    <reaction evidence="7">
        <text>a UDP-3-O-[(3R)-3-hydroxyacyl]-alpha-D-glucosamine + a (3R)-hydroxyacyl-[ACP] = a UDP-2-N,3-O-bis[(3R)-3-hydroxyacyl]-alpha-D-glucosamine + holo-[ACP] + H(+)</text>
        <dbReference type="Rhea" id="RHEA:53836"/>
        <dbReference type="Rhea" id="RHEA-COMP:9685"/>
        <dbReference type="Rhea" id="RHEA-COMP:9945"/>
        <dbReference type="ChEBI" id="CHEBI:15378"/>
        <dbReference type="ChEBI" id="CHEBI:64479"/>
        <dbReference type="ChEBI" id="CHEBI:78827"/>
        <dbReference type="ChEBI" id="CHEBI:137740"/>
        <dbReference type="ChEBI" id="CHEBI:137748"/>
        <dbReference type="EC" id="2.3.1.191"/>
    </reaction>
</comment>
<keyword evidence="5 7" id="KW-0443">Lipid metabolism</keyword>
<feature type="domain" description="UDP-3-O-[3-hydroxymyristoyl] glucosamine N-acyltransferase non-repeat region" evidence="8">
    <location>
        <begin position="23"/>
        <end position="89"/>
    </location>
</feature>
<reference evidence="10 12" key="1">
    <citation type="submission" date="2017-12" db="EMBL/GenBank/DDBJ databases">
        <authorList>
            <person name="Paulsen S."/>
            <person name="Gram L.K."/>
        </authorList>
    </citation>
    <scope>NUCLEOTIDE SEQUENCE [LARGE SCALE GENOMIC DNA]</scope>
    <source>
        <strain evidence="10 12">S2231</strain>
        <strain evidence="9">S2233</strain>
    </source>
</reference>
<dbReference type="Gene3D" id="1.20.5.170">
    <property type="match status" value="1"/>
</dbReference>
<evidence type="ECO:0000313" key="10">
    <source>
        <dbReference type="EMBL" id="TMP60211.1"/>
    </source>
</evidence>
<evidence type="ECO:0000313" key="9">
    <source>
        <dbReference type="EMBL" id="TMP46739.1"/>
    </source>
</evidence>
<reference evidence="11 12" key="2">
    <citation type="submission" date="2019-06" db="EMBL/GenBank/DDBJ databases">
        <title>Co-occurence of chitin degradation, pigmentation and bioactivity in marine Pseudoalteromonas.</title>
        <authorList>
            <person name="Sonnenschein E.C."/>
            <person name="Bech P.K."/>
        </authorList>
    </citation>
    <scope>NUCLEOTIDE SEQUENCE [LARGE SCALE GENOMIC DNA]</scope>
    <source>
        <strain evidence="12">S2231</strain>
        <strain evidence="9 11">S2233</strain>
    </source>
</reference>
<dbReference type="HAMAP" id="MF_00523">
    <property type="entry name" value="LpxD"/>
    <property type="match status" value="1"/>
</dbReference>
<dbReference type="EMBL" id="PNCK01000005">
    <property type="protein sequence ID" value="TMP46739.1"/>
    <property type="molecule type" value="Genomic_DNA"/>
</dbReference>
<gene>
    <name evidence="7 10" type="primary">lpxD</name>
    <name evidence="10" type="ORF">CWB96_07450</name>
    <name evidence="9" type="ORF">CWB97_00920</name>
</gene>
<dbReference type="InterPro" id="IPR018357">
    <property type="entry name" value="Hexapep_transf_CS"/>
</dbReference>
<dbReference type="PANTHER" id="PTHR43378:SF2">
    <property type="entry name" value="UDP-3-O-ACYLGLUCOSAMINE N-ACYLTRANSFERASE 1, MITOCHONDRIAL-RELATED"/>
    <property type="match status" value="1"/>
</dbReference>
<evidence type="ECO:0000256" key="1">
    <source>
        <dbReference type="ARBA" id="ARBA00022516"/>
    </source>
</evidence>
<dbReference type="PROSITE" id="PS00101">
    <property type="entry name" value="HEXAPEP_TRANSFERASES"/>
    <property type="match status" value="1"/>
</dbReference>
<dbReference type="Pfam" id="PF04613">
    <property type="entry name" value="LpxD"/>
    <property type="match status" value="1"/>
</dbReference>
<dbReference type="GO" id="GO:0103118">
    <property type="term" value="F:UDP-3-O-[(3R)-3-hydroxyacyl]-glucosamine N-acyltransferase activity"/>
    <property type="evidence" value="ECO:0007669"/>
    <property type="project" value="UniProtKB-EC"/>
</dbReference>
<feature type="active site" description="Proton acceptor" evidence="7">
    <location>
        <position position="240"/>
    </location>
</feature>
<comment type="caution">
    <text evidence="10">The sequence shown here is derived from an EMBL/GenBank/DDBJ whole genome shotgun (WGS) entry which is preliminary data.</text>
</comment>
<evidence type="ECO:0000256" key="2">
    <source>
        <dbReference type="ARBA" id="ARBA00022556"/>
    </source>
</evidence>
<dbReference type="Gene3D" id="3.40.1390.10">
    <property type="entry name" value="MurE/MurF, N-terminal domain"/>
    <property type="match status" value="1"/>
</dbReference>
<dbReference type="SUPFAM" id="SSF51161">
    <property type="entry name" value="Trimeric LpxA-like enzymes"/>
    <property type="match status" value="1"/>
</dbReference>
<keyword evidence="2 7" id="KW-0441">Lipid A biosynthesis</keyword>
<protein>
    <recommendedName>
        <fullName evidence="7">UDP-3-O-acylglucosamine N-acyltransferase</fullName>
        <ecNumber evidence="7">2.3.1.191</ecNumber>
    </recommendedName>
</protein>
<accession>A0A5S3XS16</accession>